<dbReference type="InterPro" id="IPR023271">
    <property type="entry name" value="Aquaporin-like"/>
</dbReference>
<keyword evidence="3 5" id="KW-1133">Transmembrane helix</keyword>
<evidence type="ECO:0000256" key="4">
    <source>
        <dbReference type="ARBA" id="ARBA00023136"/>
    </source>
</evidence>
<protein>
    <recommendedName>
        <fullName evidence="8">Aquaporin-like protein</fullName>
    </recommendedName>
</protein>
<dbReference type="PRINTS" id="PR00783">
    <property type="entry name" value="MINTRINSICP"/>
</dbReference>
<evidence type="ECO:0000256" key="2">
    <source>
        <dbReference type="ARBA" id="ARBA00022692"/>
    </source>
</evidence>
<evidence type="ECO:0000313" key="6">
    <source>
        <dbReference type="EMBL" id="GMH64064.1"/>
    </source>
</evidence>
<dbReference type="Proteomes" id="UP001162640">
    <property type="component" value="Unassembled WGS sequence"/>
</dbReference>
<evidence type="ECO:0000256" key="5">
    <source>
        <dbReference type="SAM" id="Phobius"/>
    </source>
</evidence>
<keyword evidence="4 5" id="KW-0472">Membrane</keyword>
<dbReference type="SUPFAM" id="SSF81338">
    <property type="entry name" value="Aquaporin-like"/>
    <property type="match status" value="1"/>
</dbReference>
<evidence type="ECO:0000256" key="3">
    <source>
        <dbReference type="ARBA" id="ARBA00022989"/>
    </source>
</evidence>
<evidence type="ECO:0000313" key="7">
    <source>
        <dbReference type="Proteomes" id="UP001162640"/>
    </source>
</evidence>
<dbReference type="Gene3D" id="1.20.1080.10">
    <property type="entry name" value="Glycerol uptake facilitator protein"/>
    <property type="match status" value="1"/>
</dbReference>
<feature type="transmembrane region" description="Helical" evidence="5">
    <location>
        <begin position="6"/>
        <end position="31"/>
    </location>
</feature>
<reference evidence="7" key="1">
    <citation type="journal article" date="2023" name="Commun. Biol.">
        <title>Genome analysis of Parmales, the sister group of diatoms, reveals the evolutionary specialization of diatoms from phago-mixotrophs to photoautotrophs.</title>
        <authorList>
            <person name="Ban H."/>
            <person name="Sato S."/>
            <person name="Yoshikawa S."/>
            <person name="Yamada K."/>
            <person name="Nakamura Y."/>
            <person name="Ichinomiya M."/>
            <person name="Sato N."/>
            <person name="Blanc-Mathieu R."/>
            <person name="Endo H."/>
            <person name="Kuwata A."/>
            <person name="Ogata H."/>
        </authorList>
    </citation>
    <scope>NUCLEOTIDE SEQUENCE [LARGE SCALE GENOMIC DNA]</scope>
</reference>
<comment type="subcellular location">
    <subcellularLocation>
        <location evidence="1">Membrane</location>
        <topology evidence="1">Multi-pass membrane protein</topology>
    </subcellularLocation>
</comment>
<keyword evidence="2 5" id="KW-0812">Transmembrane</keyword>
<gene>
    <name evidence="6" type="ORF">TL16_g03882</name>
</gene>
<dbReference type="EMBL" id="BLQM01000104">
    <property type="protein sequence ID" value="GMH64064.1"/>
    <property type="molecule type" value="Genomic_DNA"/>
</dbReference>
<dbReference type="GO" id="GO:0015267">
    <property type="term" value="F:channel activity"/>
    <property type="evidence" value="ECO:0007669"/>
    <property type="project" value="InterPro"/>
</dbReference>
<feature type="transmembrane region" description="Helical" evidence="5">
    <location>
        <begin position="255"/>
        <end position="275"/>
    </location>
</feature>
<proteinExistence type="predicted"/>
<evidence type="ECO:0000256" key="1">
    <source>
        <dbReference type="ARBA" id="ARBA00004141"/>
    </source>
</evidence>
<evidence type="ECO:0008006" key="8">
    <source>
        <dbReference type="Google" id="ProtNLM"/>
    </source>
</evidence>
<sequence length="293" mass="32944">MLLITFLLTLCNFLTSFSLLFTLPLLSYSLLTPSQRKTYRHEFLSTSLMIFLTFSPGKWSPSDYTQIGWHVVGVVLSDWISGGAQVNPMVTVVMYCLRKETFENVLIKITAQLSSGYFTFLLSAHTSDYFNLTRFGGPEIPEEKNPLGLNKERVYEDCFWDEFGSGMLLLFAIFILNWELKFAPPTYKIPHLPPFFTLANPNYFIKQTLTAVTIRVLIISFPSAGPSINPMLGTTYYLFKNGGSQNVTLSGTHLLVYWVAPILGGCVAAVLYVMYKNGGGENVVSERSDEQEP</sequence>
<name>A0A9W7A193_9STRA</name>
<organism evidence="6 7">
    <name type="scientific">Triparma laevis f. inornata</name>
    <dbReference type="NCBI Taxonomy" id="1714386"/>
    <lineage>
        <taxon>Eukaryota</taxon>
        <taxon>Sar</taxon>
        <taxon>Stramenopiles</taxon>
        <taxon>Ochrophyta</taxon>
        <taxon>Bolidophyceae</taxon>
        <taxon>Parmales</taxon>
        <taxon>Triparmaceae</taxon>
        <taxon>Triparma</taxon>
    </lineage>
</organism>
<dbReference type="GO" id="GO:0016020">
    <property type="term" value="C:membrane"/>
    <property type="evidence" value="ECO:0007669"/>
    <property type="project" value="UniProtKB-SubCell"/>
</dbReference>
<dbReference type="AlphaFoldDB" id="A0A9W7A193"/>
<accession>A0A9W7A193</accession>
<comment type="caution">
    <text evidence="6">The sequence shown here is derived from an EMBL/GenBank/DDBJ whole genome shotgun (WGS) entry which is preliminary data.</text>
</comment>
<dbReference type="InterPro" id="IPR000425">
    <property type="entry name" value="MIP"/>
</dbReference>